<dbReference type="Proteomes" id="UP000789738">
    <property type="component" value="Unassembled WGS sequence"/>
</dbReference>
<evidence type="ECO:0000313" key="1">
    <source>
        <dbReference type="EMBL" id="CAG9706627.1"/>
    </source>
</evidence>
<gene>
    <name evidence="1" type="ORF">CNEO_42550</name>
</gene>
<dbReference type="EMBL" id="CAKJVE010000004">
    <property type="protein sequence ID" value="CAG9706627.1"/>
    <property type="molecule type" value="Genomic_DNA"/>
</dbReference>
<reference evidence="1" key="1">
    <citation type="submission" date="2021-10" db="EMBL/GenBank/DDBJ databases">
        <authorList>
            <person name="Mesa V."/>
        </authorList>
    </citation>
    <scope>NUCLEOTIDE SEQUENCE</scope>
    <source>
        <strain evidence="1">CC3_PB</strain>
    </source>
</reference>
<accession>A0AA86MSA8</accession>
<proteinExistence type="predicted"/>
<protein>
    <submittedName>
        <fullName evidence="1">Uncharacterized protein</fullName>
    </submittedName>
</protein>
<sequence>MYGFINLWKFREKSRKLNVLTKLFCRNNINIYYDYRKENEMKILA</sequence>
<evidence type="ECO:0000313" key="2">
    <source>
        <dbReference type="Proteomes" id="UP000789738"/>
    </source>
</evidence>
<dbReference type="AlphaFoldDB" id="A0AA86MSA8"/>
<organism evidence="1 2">
    <name type="scientific">Clostridium neonatale</name>
    <dbReference type="NCBI Taxonomy" id="137838"/>
    <lineage>
        <taxon>Bacteria</taxon>
        <taxon>Bacillati</taxon>
        <taxon>Bacillota</taxon>
        <taxon>Clostridia</taxon>
        <taxon>Eubacteriales</taxon>
        <taxon>Clostridiaceae</taxon>
        <taxon>Clostridium</taxon>
    </lineage>
</organism>
<comment type="caution">
    <text evidence="1">The sequence shown here is derived from an EMBL/GenBank/DDBJ whole genome shotgun (WGS) entry which is preliminary data.</text>
</comment>
<name>A0AA86MSA8_9CLOT</name>